<evidence type="ECO:0000313" key="3">
    <source>
        <dbReference type="WBParaSite" id="NBR_0000056901-mRNA-1"/>
    </source>
</evidence>
<dbReference type="Proteomes" id="UP000271162">
    <property type="component" value="Unassembled WGS sequence"/>
</dbReference>
<reference evidence="1 2" key="2">
    <citation type="submission" date="2018-11" db="EMBL/GenBank/DDBJ databases">
        <authorList>
            <consortium name="Pathogen Informatics"/>
        </authorList>
    </citation>
    <scope>NUCLEOTIDE SEQUENCE [LARGE SCALE GENOMIC DNA]</scope>
</reference>
<proteinExistence type="predicted"/>
<dbReference type="WBParaSite" id="NBR_0000056901-mRNA-1">
    <property type="protein sequence ID" value="NBR_0000056901-mRNA-1"/>
    <property type="gene ID" value="NBR_0000056901"/>
</dbReference>
<evidence type="ECO:0000313" key="2">
    <source>
        <dbReference type="Proteomes" id="UP000271162"/>
    </source>
</evidence>
<reference evidence="3" key="1">
    <citation type="submission" date="2017-02" db="UniProtKB">
        <authorList>
            <consortium name="WormBaseParasite"/>
        </authorList>
    </citation>
    <scope>IDENTIFICATION</scope>
</reference>
<accession>A0A0N4XDH0</accession>
<evidence type="ECO:0000313" key="1">
    <source>
        <dbReference type="EMBL" id="VDL63328.1"/>
    </source>
</evidence>
<name>A0A0N4XDH0_NIPBR</name>
<organism evidence="3">
    <name type="scientific">Nippostrongylus brasiliensis</name>
    <name type="common">Rat hookworm</name>
    <dbReference type="NCBI Taxonomy" id="27835"/>
    <lineage>
        <taxon>Eukaryota</taxon>
        <taxon>Metazoa</taxon>
        <taxon>Ecdysozoa</taxon>
        <taxon>Nematoda</taxon>
        <taxon>Chromadorea</taxon>
        <taxon>Rhabditida</taxon>
        <taxon>Rhabditina</taxon>
        <taxon>Rhabditomorpha</taxon>
        <taxon>Strongyloidea</taxon>
        <taxon>Heligmosomidae</taxon>
        <taxon>Nippostrongylus</taxon>
    </lineage>
</organism>
<keyword evidence="2" id="KW-1185">Reference proteome</keyword>
<gene>
    <name evidence="1" type="ORF">NBR_LOCUS570</name>
</gene>
<sequence length="77" mass="8440">MNVKQGSMKGSSKTIRFYRKTIIIQRLEGKAAEDLEEFADELARLETCFPGGNMAGGFSNRIQSPMSTLAARHTSSA</sequence>
<protein>
    <submittedName>
        <fullName evidence="3">Gag protein</fullName>
    </submittedName>
</protein>
<dbReference type="EMBL" id="UYSL01000269">
    <property type="protein sequence ID" value="VDL63328.1"/>
    <property type="molecule type" value="Genomic_DNA"/>
</dbReference>
<dbReference type="AlphaFoldDB" id="A0A0N4XDH0"/>